<dbReference type="Proteomes" id="UP000078240">
    <property type="component" value="Unassembled WGS sequence"/>
</dbReference>
<organism evidence="1 2">
    <name type="scientific">Purpureocillium lilacinum</name>
    <name type="common">Paecilomyces lilacinus</name>
    <dbReference type="NCBI Taxonomy" id="33203"/>
    <lineage>
        <taxon>Eukaryota</taxon>
        <taxon>Fungi</taxon>
        <taxon>Dikarya</taxon>
        <taxon>Ascomycota</taxon>
        <taxon>Pezizomycotina</taxon>
        <taxon>Sordariomycetes</taxon>
        <taxon>Hypocreomycetidae</taxon>
        <taxon>Hypocreales</taxon>
        <taxon>Ophiocordycipitaceae</taxon>
        <taxon>Purpureocillium</taxon>
    </lineage>
</organism>
<reference evidence="1 2" key="1">
    <citation type="submission" date="2016-01" db="EMBL/GenBank/DDBJ databases">
        <title>Biosynthesis of antibiotic leucinostatins and their inhibition on Phytophthora in bio-control Purpureocillium lilacinum.</title>
        <authorList>
            <person name="Wang G."/>
            <person name="Liu Z."/>
            <person name="Lin R."/>
            <person name="Li E."/>
            <person name="Mao Z."/>
            <person name="Ling J."/>
            <person name="Yin W."/>
            <person name="Xie B."/>
        </authorList>
    </citation>
    <scope>NUCLEOTIDE SEQUENCE [LARGE SCALE GENOMIC DNA]</scope>
    <source>
        <strain evidence="1">PLBJ-1</strain>
    </source>
</reference>
<evidence type="ECO:0000313" key="1">
    <source>
        <dbReference type="EMBL" id="OAQ88003.1"/>
    </source>
</evidence>
<name>A0A179HET1_PURLI</name>
<proteinExistence type="predicted"/>
<protein>
    <submittedName>
        <fullName evidence="1">Uncharacterized protein</fullName>
    </submittedName>
</protein>
<sequence>MSINWPVGSLESREPAVVDKGFQVEIRRPGVFTPWEETSGYLDRRGRSAEEALTCPARSTDVDVRCKGSKREPGGHRHCLLEVLYVLCDIYRTVPRMSSADVADAAQARSVSVAARPTATKCG</sequence>
<dbReference type="AlphaFoldDB" id="A0A179HET1"/>
<gene>
    <name evidence="1" type="ORF">VFPBJ_02044</name>
</gene>
<accession>A0A179HET1</accession>
<comment type="caution">
    <text evidence="1">The sequence shown here is derived from an EMBL/GenBank/DDBJ whole genome shotgun (WGS) entry which is preliminary data.</text>
</comment>
<dbReference type="EMBL" id="LSBH01000001">
    <property type="protein sequence ID" value="OAQ88003.1"/>
    <property type="molecule type" value="Genomic_DNA"/>
</dbReference>
<evidence type="ECO:0000313" key="2">
    <source>
        <dbReference type="Proteomes" id="UP000078240"/>
    </source>
</evidence>